<dbReference type="PROSITE" id="PS00154">
    <property type="entry name" value="ATPASE_E1_E2"/>
    <property type="match status" value="1"/>
</dbReference>
<keyword evidence="3 15" id="KW-1003">Cell membrane</keyword>
<proteinExistence type="inferred from homology"/>
<keyword evidence="6 15" id="KW-0547">Nucleotide-binding</keyword>
<name>A0A5P8P1Q1_9BACT</name>
<evidence type="ECO:0000256" key="8">
    <source>
        <dbReference type="ARBA" id="ARBA00022967"/>
    </source>
</evidence>
<evidence type="ECO:0000313" key="18">
    <source>
        <dbReference type="EMBL" id="QFR49663.1"/>
    </source>
</evidence>
<dbReference type="EMBL" id="CP043617">
    <property type="protein sequence ID" value="QFR49663.1"/>
    <property type="molecule type" value="Genomic_DNA"/>
</dbReference>
<dbReference type="EC" id="7.2.2.9" evidence="12"/>
<feature type="transmembrane region" description="Helical" evidence="15">
    <location>
        <begin position="54"/>
        <end position="74"/>
    </location>
</feature>
<keyword evidence="9 15" id="KW-1133">Transmembrane helix</keyword>
<dbReference type="InterPro" id="IPR027256">
    <property type="entry name" value="P-typ_ATPase_IB"/>
</dbReference>
<dbReference type="CDD" id="cd02094">
    <property type="entry name" value="P-type_ATPase_Cu-like"/>
    <property type="match status" value="1"/>
</dbReference>
<dbReference type="GO" id="GO:0005886">
    <property type="term" value="C:plasma membrane"/>
    <property type="evidence" value="ECO:0007669"/>
    <property type="project" value="UniProtKB-SubCell"/>
</dbReference>
<dbReference type="NCBIfam" id="TIGR01511">
    <property type="entry name" value="ATPase-IB1_Cu"/>
    <property type="match status" value="1"/>
</dbReference>
<dbReference type="GO" id="GO:0060003">
    <property type="term" value="P:copper ion export"/>
    <property type="evidence" value="ECO:0007669"/>
    <property type="project" value="UniProtKB-ARBA"/>
</dbReference>
<keyword evidence="19" id="KW-1185">Reference proteome</keyword>
<dbReference type="SUPFAM" id="SSF81653">
    <property type="entry name" value="Calcium ATPase, transduction domain A"/>
    <property type="match status" value="1"/>
</dbReference>
<evidence type="ECO:0000259" key="17">
    <source>
        <dbReference type="Pfam" id="PF19335"/>
    </source>
</evidence>
<dbReference type="GO" id="GO:0016887">
    <property type="term" value="F:ATP hydrolysis activity"/>
    <property type="evidence" value="ECO:0007669"/>
    <property type="project" value="InterPro"/>
</dbReference>
<dbReference type="Pfam" id="PF00702">
    <property type="entry name" value="Hydrolase"/>
    <property type="match status" value="1"/>
</dbReference>
<dbReference type="SFLD" id="SFLDF00027">
    <property type="entry name" value="p-type_atpase"/>
    <property type="match status" value="1"/>
</dbReference>
<dbReference type="GO" id="GO:0005524">
    <property type="term" value="F:ATP binding"/>
    <property type="evidence" value="ECO:0007669"/>
    <property type="project" value="UniProtKB-UniRule"/>
</dbReference>
<dbReference type="NCBIfam" id="TIGR01494">
    <property type="entry name" value="ATPase_P-type"/>
    <property type="match status" value="1"/>
</dbReference>
<dbReference type="InterPro" id="IPR045800">
    <property type="entry name" value="HMBD"/>
</dbReference>
<feature type="domain" description="Heavy metal binding" evidence="17">
    <location>
        <begin position="7"/>
        <end position="31"/>
    </location>
</feature>
<dbReference type="SUPFAM" id="SSF56784">
    <property type="entry name" value="HAD-like"/>
    <property type="match status" value="1"/>
</dbReference>
<dbReference type="Gene3D" id="3.40.50.1000">
    <property type="entry name" value="HAD superfamily/HAD-like"/>
    <property type="match status" value="1"/>
</dbReference>
<dbReference type="InterPro" id="IPR059000">
    <property type="entry name" value="ATPase_P-type_domA"/>
</dbReference>
<feature type="transmembrane region" description="Helical" evidence="15">
    <location>
        <begin position="680"/>
        <end position="702"/>
    </location>
</feature>
<evidence type="ECO:0000256" key="12">
    <source>
        <dbReference type="ARBA" id="ARBA00038904"/>
    </source>
</evidence>
<dbReference type="PRINTS" id="PR00119">
    <property type="entry name" value="CATATPASE"/>
</dbReference>
<evidence type="ECO:0000256" key="10">
    <source>
        <dbReference type="ARBA" id="ARBA00023136"/>
    </source>
</evidence>
<dbReference type="GO" id="GO:0055070">
    <property type="term" value="P:copper ion homeostasis"/>
    <property type="evidence" value="ECO:0007669"/>
    <property type="project" value="TreeGrafter"/>
</dbReference>
<evidence type="ECO:0000256" key="7">
    <source>
        <dbReference type="ARBA" id="ARBA00022840"/>
    </source>
</evidence>
<dbReference type="Gene3D" id="2.70.150.10">
    <property type="entry name" value="Calcium-transporting ATPase, cytoplasmic transduction domain A"/>
    <property type="match status" value="1"/>
</dbReference>
<comment type="catalytic activity">
    <reaction evidence="14">
        <text>Cu(2+)(in) + ATP + H2O = Cu(2+)(out) + ADP + phosphate + H(+)</text>
        <dbReference type="Rhea" id="RHEA:10376"/>
        <dbReference type="ChEBI" id="CHEBI:15377"/>
        <dbReference type="ChEBI" id="CHEBI:15378"/>
        <dbReference type="ChEBI" id="CHEBI:29036"/>
        <dbReference type="ChEBI" id="CHEBI:30616"/>
        <dbReference type="ChEBI" id="CHEBI:43474"/>
        <dbReference type="ChEBI" id="CHEBI:456216"/>
        <dbReference type="EC" id="7.2.2.9"/>
    </reaction>
</comment>
<keyword evidence="7 15" id="KW-0067">ATP-binding</keyword>
<evidence type="ECO:0000256" key="14">
    <source>
        <dbReference type="ARBA" id="ARBA00047424"/>
    </source>
</evidence>
<evidence type="ECO:0000259" key="16">
    <source>
        <dbReference type="Pfam" id="PF00122"/>
    </source>
</evidence>
<dbReference type="RefSeq" id="WP_152307610.1">
    <property type="nucleotide sequence ID" value="NZ_CP043617.1"/>
</dbReference>
<dbReference type="InterPro" id="IPR023299">
    <property type="entry name" value="ATPase_P-typ_cyto_dom_N"/>
</dbReference>
<keyword evidence="5 15" id="KW-0479">Metal-binding</keyword>
<keyword evidence="8" id="KW-1278">Translocase</keyword>
<accession>A0A5P8P1Q1</accession>
<dbReference type="AlphaFoldDB" id="A0A5P8P1Q1"/>
<dbReference type="SFLD" id="SFLDG00002">
    <property type="entry name" value="C1.7:_P-type_atpase_like"/>
    <property type="match status" value="1"/>
</dbReference>
<feature type="transmembrane region" description="Helical" evidence="15">
    <location>
        <begin position="119"/>
        <end position="143"/>
    </location>
</feature>
<comment type="function">
    <text evidence="11">Probably involved in copper export.</text>
</comment>
<dbReference type="PANTHER" id="PTHR43520:SF8">
    <property type="entry name" value="P-TYPE CU(+) TRANSPORTER"/>
    <property type="match status" value="1"/>
</dbReference>
<dbReference type="KEGG" id="sulg:FJR48_07925"/>
<evidence type="ECO:0000256" key="2">
    <source>
        <dbReference type="ARBA" id="ARBA00006024"/>
    </source>
</evidence>
<comment type="similarity">
    <text evidence="2 15">Belongs to the cation transport ATPase (P-type) (TC 3.A.3) family. Type IB subfamily.</text>
</comment>
<feature type="transmembrane region" description="Helical" evidence="15">
    <location>
        <begin position="86"/>
        <end position="107"/>
    </location>
</feature>
<evidence type="ECO:0000256" key="1">
    <source>
        <dbReference type="ARBA" id="ARBA00004651"/>
    </source>
</evidence>
<dbReference type="InterPro" id="IPR018303">
    <property type="entry name" value="ATPase_P-typ_P_site"/>
</dbReference>
<dbReference type="InterPro" id="IPR023214">
    <property type="entry name" value="HAD_sf"/>
</dbReference>
<dbReference type="InterPro" id="IPR001757">
    <property type="entry name" value="P_typ_ATPase"/>
</dbReference>
<dbReference type="Proteomes" id="UP000326944">
    <property type="component" value="Chromosome"/>
</dbReference>
<feature type="transmembrane region" description="Helical" evidence="15">
    <location>
        <begin position="339"/>
        <end position="362"/>
    </location>
</feature>
<keyword evidence="10 15" id="KW-0472">Membrane</keyword>
<dbReference type="PRINTS" id="PR00943">
    <property type="entry name" value="CUATPASE"/>
</dbReference>
<dbReference type="GO" id="GO:0005507">
    <property type="term" value="F:copper ion binding"/>
    <property type="evidence" value="ECO:0007669"/>
    <property type="project" value="TreeGrafter"/>
</dbReference>
<evidence type="ECO:0000256" key="11">
    <source>
        <dbReference type="ARBA" id="ARBA00037143"/>
    </source>
</evidence>
<dbReference type="OrthoDB" id="2490525at2"/>
<evidence type="ECO:0000256" key="9">
    <source>
        <dbReference type="ARBA" id="ARBA00022989"/>
    </source>
</evidence>
<dbReference type="FunFam" id="2.70.150.10:FF:000020">
    <property type="entry name" value="Copper-exporting P-type ATPase A"/>
    <property type="match status" value="1"/>
</dbReference>
<evidence type="ECO:0000256" key="6">
    <source>
        <dbReference type="ARBA" id="ARBA00022741"/>
    </source>
</evidence>
<dbReference type="Pfam" id="PF00122">
    <property type="entry name" value="E1-E2_ATPase"/>
    <property type="match status" value="1"/>
</dbReference>
<feature type="transmembrane region" description="Helical" evidence="15">
    <location>
        <begin position="314"/>
        <end position="333"/>
    </location>
</feature>
<sequence>MNTESSYTCPMHPEVIQNKPGSCPKCGMALEFMISKTEEVVEKNYELDYMSRRFWISLFFSFPVFIVAMLNDLTPEYIPSGLSTLQIQWFLFLFSSPVVLWGGWPFFVRGYESVKTWNLNMFTLIAIGVGSAYIYSLVALFFPEFFPPLMQSEDGYVHVYFEAAAVITTLVLLGQVLELRARSKTNTAIKILLNLAPKKAHRVKDGVEEEVDIKHIKVGDILSIKPGEKIPVDGVVSDGESNVDESMITGEPIVIPKLKGDTLIGATINKNGTLKMRAEKIGSDTMLAQIVHMVSQAQLSRAPIQNLADKVSSYFVPAVVISAVLSFIVWYIFGPQPRLAYAIVSAVAVLIIACPCALGLATPISIMVATGRAALSGILIKDAKNIEIMEKVNVLVVDKTGTLTEGRPRVTSFFTEEGFDKTEVLKYAASLELSSEHPLSEAVVSYAKEQDLNMLDVKNFRAVTGEGIVGEIEAKKISIGSENFLQSLGISTVSVIEKADEVRKRGGGVVYIAIDSKLSGIMGLEDPIKETTKQALKDLKTNGIKVVMLSGDNETTANAVADKLGIDEVYADVMPDAKAEVITKLQKSGDVVAMAGDGINDAPSLAQADVGIAMGTGTDVAIESAGITLVKGDLLGIVKVLKLSRATMKNIRQNLFFAFVYNSAGVPIAAGVLYPFFGILLSPVIAATAMSFSSVSVIVNALRLKNIKT</sequence>
<dbReference type="InterPro" id="IPR044492">
    <property type="entry name" value="P_typ_ATPase_HD_dom"/>
</dbReference>
<dbReference type="InterPro" id="IPR036412">
    <property type="entry name" value="HAD-like_sf"/>
</dbReference>
<evidence type="ECO:0000256" key="13">
    <source>
        <dbReference type="ARBA" id="ARBA00040690"/>
    </source>
</evidence>
<keyword evidence="4 15" id="KW-0812">Transmembrane</keyword>
<dbReference type="GO" id="GO:0043682">
    <property type="term" value="F:P-type divalent copper transporter activity"/>
    <property type="evidence" value="ECO:0007669"/>
    <property type="project" value="UniProtKB-EC"/>
</dbReference>
<dbReference type="Gene3D" id="3.40.1110.10">
    <property type="entry name" value="Calcium-transporting ATPase, cytoplasmic domain N"/>
    <property type="match status" value="1"/>
</dbReference>
<evidence type="ECO:0000313" key="19">
    <source>
        <dbReference type="Proteomes" id="UP000326944"/>
    </source>
</evidence>
<evidence type="ECO:0000256" key="3">
    <source>
        <dbReference type="ARBA" id="ARBA00022475"/>
    </source>
</evidence>
<evidence type="ECO:0000256" key="4">
    <source>
        <dbReference type="ARBA" id="ARBA00022692"/>
    </source>
</evidence>
<dbReference type="InterPro" id="IPR008250">
    <property type="entry name" value="ATPase_P-typ_transduc_dom_A_sf"/>
</dbReference>
<reference evidence="18 19" key="1">
    <citation type="submission" date="2019-09" db="EMBL/GenBank/DDBJ databases">
        <title>Sulfurimonas gotlandica sp. nov., a chemoautotrophic and psychrotolerant epsilonproteobacterium isolated from a pelagic redoxcline, and an emended description of the genus Sulfurimonas.</title>
        <authorList>
            <person name="Wang S."/>
            <person name="Jiang L."/>
            <person name="Shao S."/>
        </authorList>
    </citation>
    <scope>NUCLEOTIDE SEQUENCE [LARGE SCALE GENOMIC DNA]</scope>
    <source>
        <strain evidence="18 19">GYSZ_1</strain>
    </source>
</reference>
<gene>
    <name evidence="18" type="ORF">FJR48_07925</name>
</gene>
<dbReference type="SUPFAM" id="SSF81665">
    <property type="entry name" value="Calcium ATPase, transmembrane domain M"/>
    <property type="match status" value="1"/>
</dbReference>
<dbReference type="InterPro" id="IPR023298">
    <property type="entry name" value="ATPase_P-typ_TM_dom_sf"/>
</dbReference>
<dbReference type="PANTHER" id="PTHR43520">
    <property type="entry name" value="ATP7, ISOFORM B"/>
    <property type="match status" value="1"/>
</dbReference>
<dbReference type="NCBIfam" id="TIGR01525">
    <property type="entry name" value="ATPase-IB_hvy"/>
    <property type="match status" value="1"/>
</dbReference>
<evidence type="ECO:0000256" key="15">
    <source>
        <dbReference type="RuleBase" id="RU362081"/>
    </source>
</evidence>
<feature type="transmembrane region" description="Helical" evidence="15">
    <location>
        <begin position="655"/>
        <end position="674"/>
    </location>
</feature>
<dbReference type="SFLD" id="SFLDS00003">
    <property type="entry name" value="Haloacid_Dehalogenase"/>
    <property type="match status" value="1"/>
</dbReference>
<organism evidence="18 19">
    <name type="scientific">Sulfurimonas lithotrophica</name>
    <dbReference type="NCBI Taxonomy" id="2590022"/>
    <lineage>
        <taxon>Bacteria</taxon>
        <taxon>Pseudomonadati</taxon>
        <taxon>Campylobacterota</taxon>
        <taxon>Epsilonproteobacteria</taxon>
        <taxon>Campylobacterales</taxon>
        <taxon>Sulfurimonadaceae</taxon>
        <taxon>Sulfurimonas</taxon>
    </lineage>
</organism>
<evidence type="ECO:0000256" key="5">
    <source>
        <dbReference type="ARBA" id="ARBA00022723"/>
    </source>
</evidence>
<feature type="transmembrane region" description="Helical" evidence="15">
    <location>
        <begin position="155"/>
        <end position="174"/>
    </location>
</feature>
<comment type="subcellular location">
    <subcellularLocation>
        <location evidence="1">Cell membrane</location>
        <topology evidence="1">Multi-pass membrane protein</topology>
    </subcellularLocation>
</comment>
<dbReference type="Pfam" id="PF19335">
    <property type="entry name" value="HMBD"/>
    <property type="match status" value="1"/>
</dbReference>
<protein>
    <recommendedName>
        <fullName evidence="13">Copper-transporting ATPase</fullName>
        <ecNumber evidence="12">7.2.2.9</ecNumber>
    </recommendedName>
</protein>
<feature type="domain" description="P-type ATPase A" evidence="16">
    <location>
        <begin position="195"/>
        <end position="294"/>
    </location>
</feature>